<proteinExistence type="predicted"/>
<dbReference type="Proteomes" id="UP000319263">
    <property type="component" value="Chromosome"/>
</dbReference>
<dbReference type="KEGG" id="mik:FOE78_14630"/>
<dbReference type="SMART" id="SM00955">
    <property type="entry name" value="RNB"/>
    <property type="match status" value="1"/>
</dbReference>
<dbReference type="Pfam" id="PF18614">
    <property type="entry name" value="RNase_II_C_S1"/>
    <property type="match status" value="1"/>
</dbReference>
<dbReference type="RefSeq" id="WP_143986953.1">
    <property type="nucleotide sequence ID" value="NZ_CP041692.1"/>
</dbReference>
<dbReference type="EMBL" id="CP041692">
    <property type="protein sequence ID" value="QDP96992.1"/>
    <property type="molecule type" value="Genomic_DNA"/>
</dbReference>
<organism evidence="2 3">
    <name type="scientific">Microlunatus elymi</name>
    <dbReference type="NCBI Taxonomy" id="2596828"/>
    <lineage>
        <taxon>Bacteria</taxon>
        <taxon>Bacillati</taxon>
        <taxon>Actinomycetota</taxon>
        <taxon>Actinomycetes</taxon>
        <taxon>Propionibacteriales</taxon>
        <taxon>Propionibacteriaceae</taxon>
        <taxon>Microlunatus</taxon>
    </lineage>
</organism>
<reference evidence="2 3" key="1">
    <citation type="submission" date="2019-07" db="EMBL/GenBank/DDBJ databases">
        <title>Microlunatus dokdonensis sp. nov. isolated from the rhizospheric soil of the wild plant Elymus tsukushiensis.</title>
        <authorList>
            <person name="Ghim S.-Y."/>
            <person name="Hwang Y.-J."/>
            <person name="Son J.-S."/>
            <person name="Shin J.-H."/>
        </authorList>
    </citation>
    <scope>NUCLEOTIDE SEQUENCE [LARGE SCALE GENOMIC DNA]</scope>
    <source>
        <strain evidence="2 3">KUDC0627</strain>
    </source>
</reference>
<dbReference type="InterPro" id="IPR001900">
    <property type="entry name" value="RNase_II/R"/>
</dbReference>
<dbReference type="AlphaFoldDB" id="A0A516Q0U1"/>
<dbReference type="PANTHER" id="PTHR23355:SF9">
    <property type="entry name" value="DIS3-LIKE EXONUCLEASE 2"/>
    <property type="match status" value="1"/>
</dbReference>
<accession>A0A516Q0U1</accession>
<sequence>MPQRSPRLARSAAQSELAAALAELRRQLQIPDGFPAEVQSEATEAASFGLDADAIDLREIEFRTIDPAGSTDLDQALHLTRDAGGLLVRYAIADVGWFVRPDRAIDQEARRRGQTLYAPDDRAPLHPTVLSEGAASLLPGQDRLAYVWRFRLDSDDQVVDVGLDRAIVRSRRQWNYQDAQRAADGSDPPESLRLLLEFGDGRQRQESARGGASLNFPNGEIVLTERGYVIERRTPLPIEDANAQLSLMTGMAAARIMLDGGVGILRTMPPAEPSAIEEFRRQTRALGLDWREGVAYGDYLRELDRSEPRALAVLQAATSLFRGAGYSAFDGEPPVQQEQAAIAAPYAHVTAPIRRLVDRFGLIVCDALVHDRPVPEWVREALPTLPQIMSGTDDLASRLDAAALNRVEAALLTDRADEIFEAVVLFRKDERRRIQLTDPVVVANLNGAGNPGDQLRVRLVSADVATGEVAFEPAP</sequence>
<dbReference type="SUPFAM" id="SSF50249">
    <property type="entry name" value="Nucleic acid-binding proteins"/>
    <property type="match status" value="1"/>
</dbReference>
<dbReference type="GO" id="GO:0003723">
    <property type="term" value="F:RNA binding"/>
    <property type="evidence" value="ECO:0007669"/>
    <property type="project" value="InterPro"/>
</dbReference>
<dbReference type="InterPro" id="IPR050180">
    <property type="entry name" value="RNR_Ribonuclease"/>
</dbReference>
<name>A0A516Q0U1_9ACTN</name>
<gene>
    <name evidence="2" type="ORF">FOE78_14630</name>
</gene>
<dbReference type="PANTHER" id="PTHR23355">
    <property type="entry name" value="RIBONUCLEASE"/>
    <property type="match status" value="1"/>
</dbReference>
<evidence type="ECO:0000313" key="3">
    <source>
        <dbReference type="Proteomes" id="UP000319263"/>
    </source>
</evidence>
<evidence type="ECO:0000313" key="2">
    <source>
        <dbReference type="EMBL" id="QDP96992.1"/>
    </source>
</evidence>
<dbReference type="InterPro" id="IPR012340">
    <property type="entry name" value="NA-bd_OB-fold"/>
</dbReference>
<dbReference type="OrthoDB" id="5800376at2"/>
<evidence type="ECO:0000259" key="1">
    <source>
        <dbReference type="SMART" id="SM00955"/>
    </source>
</evidence>
<dbReference type="Pfam" id="PF00773">
    <property type="entry name" value="RNB"/>
    <property type="match status" value="1"/>
</dbReference>
<keyword evidence="3" id="KW-1185">Reference proteome</keyword>
<dbReference type="GO" id="GO:0006402">
    <property type="term" value="P:mRNA catabolic process"/>
    <property type="evidence" value="ECO:0007669"/>
    <property type="project" value="TreeGrafter"/>
</dbReference>
<protein>
    <submittedName>
        <fullName evidence="2">RNB domain-containing ribonuclease</fullName>
    </submittedName>
</protein>
<dbReference type="GO" id="GO:0000175">
    <property type="term" value="F:3'-5'-RNA exonuclease activity"/>
    <property type="evidence" value="ECO:0007669"/>
    <property type="project" value="TreeGrafter"/>
</dbReference>
<feature type="domain" description="RNB" evidence="1">
    <location>
        <begin position="54"/>
        <end position="371"/>
    </location>
</feature>
<dbReference type="InterPro" id="IPR040596">
    <property type="entry name" value="RNase_II_C_S1"/>
</dbReference>